<keyword evidence="1" id="KW-0812">Transmembrane</keyword>
<dbReference type="InterPro" id="IPR014509">
    <property type="entry name" value="YjdF-like"/>
</dbReference>
<name>A0ABS4QU36_9HYPH</name>
<reference evidence="2 3" key="1">
    <citation type="submission" date="2021-03" db="EMBL/GenBank/DDBJ databases">
        <title>Genomic Encyclopedia of Type Strains, Phase IV (KMG-IV): sequencing the most valuable type-strain genomes for metagenomic binning, comparative biology and taxonomic classification.</title>
        <authorList>
            <person name="Goeker M."/>
        </authorList>
    </citation>
    <scope>NUCLEOTIDE SEQUENCE [LARGE SCALE GENOMIC DNA]</scope>
    <source>
        <strain evidence="2 3">DSM 13372</strain>
    </source>
</reference>
<comment type="caution">
    <text evidence="2">The sequence shown here is derived from an EMBL/GenBank/DDBJ whole genome shotgun (WGS) entry which is preliminary data.</text>
</comment>
<evidence type="ECO:0000256" key="1">
    <source>
        <dbReference type="SAM" id="Phobius"/>
    </source>
</evidence>
<evidence type="ECO:0008006" key="4">
    <source>
        <dbReference type="Google" id="ProtNLM"/>
    </source>
</evidence>
<dbReference type="Pfam" id="PF09997">
    <property type="entry name" value="DUF2238"/>
    <property type="match status" value="1"/>
</dbReference>
<evidence type="ECO:0000313" key="3">
    <source>
        <dbReference type="Proteomes" id="UP000730739"/>
    </source>
</evidence>
<protein>
    <recommendedName>
        <fullName evidence="4">VanZ-like domain-containing protein</fullName>
    </recommendedName>
</protein>
<keyword evidence="1" id="KW-1133">Transmembrane helix</keyword>
<keyword evidence="3" id="KW-1185">Reference proteome</keyword>
<evidence type="ECO:0000313" key="2">
    <source>
        <dbReference type="EMBL" id="MBP2233989.1"/>
    </source>
</evidence>
<organism evidence="2 3">
    <name type="scientific">Sinorhizobium kostiense</name>
    <dbReference type="NCBI Taxonomy" id="76747"/>
    <lineage>
        <taxon>Bacteria</taxon>
        <taxon>Pseudomonadati</taxon>
        <taxon>Pseudomonadota</taxon>
        <taxon>Alphaproteobacteria</taxon>
        <taxon>Hyphomicrobiales</taxon>
        <taxon>Rhizobiaceae</taxon>
        <taxon>Sinorhizobium/Ensifer group</taxon>
        <taxon>Sinorhizobium</taxon>
    </lineage>
</organism>
<sequence length="137" mass="15630">MQTTKEGRRIAWVFVALALIANIAGYSLGFYRQWWWFDRVLHGFTIFALTLWLGIFYFLVALQPYHGRSLRVFLIMLSVGVAAGAIWEVFEWGVDMLASTNVIKGKNDTIWDIIMDTAGAGLAALLIRPFLSDRQDR</sequence>
<dbReference type="EMBL" id="JAGILA010000001">
    <property type="protein sequence ID" value="MBP2233989.1"/>
    <property type="molecule type" value="Genomic_DNA"/>
</dbReference>
<feature type="transmembrane region" description="Helical" evidence="1">
    <location>
        <begin position="40"/>
        <end position="60"/>
    </location>
</feature>
<dbReference type="Proteomes" id="UP000730739">
    <property type="component" value="Unassembled WGS sequence"/>
</dbReference>
<keyword evidence="1" id="KW-0472">Membrane</keyword>
<gene>
    <name evidence="2" type="ORF">J2Z31_000479</name>
</gene>
<feature type="transmembrane region" description="Helical" evidence="1">
    <location>
        <begin position="110"/>
        <end position="131"/>
    </location>
</feature>
<dbReference type="RefSeq" id="WP_209600270.1">
    <property type="nucleotide sequence ID" value="NZ_JAGILA010000001.1"/>
</dbReference>
<proteinExistence type="predicted"/>
<accession>A0ABS4QU36</accession>
<feature type="transmembrane region" description="Helical" evidence="1">
    <location>
        <begin position="72"/>
        <end position="90"/>
    </location>
</feature>
<feature type="transmembrane region" description="Helical" evidence="1">
    <location>
        <begin position="12"/>
        <end position="34"/>
    </location>
</feature>